<evidence type="ECO:0000256" key="2">
    <source>
        <dbReference type="ARBA" id="ARBA00022475"/>
    </source>
</evidence>
<dbReference type="AlphaFoldDB" id="A0A7K3MA94"/>
<dbReference type="PANTHER" id="PTHR35007">
    <property type="entry name" value="INTEGRAL MEMBRANE PROTEIN-RELATED"/>
    <property type="match status" value="1"/>
</dbReference>
<dbReference type="Pfam" id="PF00482">
    <property type="entry name" value="T2SSF"/>
    <property type="match status" value="1"/>
</dbReference>
<feature type="transmembrane region" description="Helical" evidence="6">
    <location>
        <begin position="6"/>
        <end position="25"/>
    </location>
</feature>
<feature type="transmembrane region" description="Helical" evidence="6">
    <location>
        <begin position="121"/>
        <end position="141"/>
    </location>
</feature>
<sequence length="295" mass="31396">MTTRLVIASGLVAALGAILIIRELLPRHPHAADTVDRLTNVRRPAAVLASGSSSLSELVGQVLARRVGAWPIISIPHRDLSLLRISVARFLGERVLFALVGLVTPPAAVLAVSLTGIGVPVVIPAVVGVGLGLAMSFLPYYNVADGAKRARAEFSRAMTCYIDLVALERAAGAGPVQALEHAAAVGDSWVFHRLRDELARSRYRGTSAWEALRAVGEELRLPELVQAGDVMRLAAVEGATVYDNLRARAHDMRNELLTQDKAAAGVRTERASAPVAMTTIVFLLIFATPLALTIV</sequence>
<evidence type="ECO:0000256" key="4">
    <source>
        <dbReference type="ARBA" id="ARBA00022989"/>
    </source>
</evidence>
<reference evidence="8 9" key="1">
    <citation type="submission" date="2019-11" db="EMBL/GenBank/DDBJ databases">
        <authorList>
            <person name="Li X.-J."/>
            <person name="Feng X.-M."/>
        </authorList>
    </citation>
    <scope>NUCLEOTIDE SEQUENCE [LARGE SCALE GENOMIC DNA]</scope>
    <source>
        <strain evidence="8 9">XMNu-373</strain>
    </source>
</reference>
<keyword evidence="2" id="KW-1003">Cell membrane</keyword>
<keyword evidence="5 6" id="KW-0472">Membrane</keyword>
<dbReference type="PANTHER" id="PTHR35007:SF1">
    <property type="entry name" value="PILUS ASSEMBLY PROTEIN"/>
    <property type="match status" value="1"/>
</dbReference>
<keyword evidence="9" id="KW-1185">Reference proteome</keyword>
<comment type="caution">
    <text evidence="8">The sequence shown here is derived from an EMBL/GenBank/DDBJ whole genome shotgun (WGS) entry which is preliminary data.</text>
</comment>
<evidence type="ECO:0000256" key="1">
    <source>
        <dbReference type="ARBA" id="ARBA00004651"/>
    </source>
</evidence>
<feature type="domain" description="Type II secretion system protein GspF" evidence="7">
    <location>
        <begin position="162"/>
        <end position="289"/>
    </location>
</feature>
<evidence type="ECO:0000256" key="3">
    <source>
        <dbReference type="ARBA" id="ARBA00022692"/>
    </source>
</evidence>
<dbReference type="EMBL" id="WLZY01000010">
    <property type="protein sequence ID" value="NDL60213.1"/>
    <property type="molecule type" value="Genomic_DNA"/>
</dbReference>
<proteinExistence type="predicted"/>
<organism evidence="8 9">
    <name type="scientific">Phytoactinopolyspora mesophila</name>
    <dbReference type="NCBI Taxonomy" id="2650750"/>
    <lineage>
        <taxon>Bacteria</taxon>
        <taxon>Bacillati</taxon>
        <taxon>Actinomycetota</taxon>
        <taxon>Actinomycetes</taxon>
        <taxon>Jiangellales</taxon>
        <taxon>Jiangellaceae</taxon>
        <taxon>Phytoactinopolyspora</taxon>
    </lineage>
</organism>
<feature type="transmembrane region" description="Helical" evidence="6">
    <location>
        <begin position="95"/>
        <end position="115"/>
    </location>
</feature>
<dbReference type="Proteomes" id="UP000460435">
    <property type="component" value="Unassembled WGS sequence"/>
</dbReference>
<comment type="subcellular location">
    <subcellularLocation>
        <location evidence="1">Cell membrane</location>
        <topology evidence="1">Multi-pass membrane protein</topology>
    </subcellularLocation>
</comment>
<name>A0A7K3MA94_9ACTN</name>
<gene>
    <name evidence="8" type="ORF">F7O44_24370</name>
</gene>
<evidence type="ECO:0000313" key="9">
    <source>
        <dbReference type="Proteomes" id="UP000460435"/>
    </source>
</evidence>
<feature type="transmembrane region" description="Helical" evidence="6">
    <location>
        <begin position="275"/>
        <end position="294"/>
    </location>
</feature>
<dbReference type="GO" id="GO:0005886">
    <property type="term" value="C:plasma membrane"/>
    <property type="evidence" value="ECO:0007669"/>
    <property type="project" value="UniProtKB-SubCell"/>
</dbReference>
<evidence type="ECO:0000313" key="8">
    <source>
        <dbReference type="EMBL" id="NDL60213.1"/>
    </source>
</evidence>
<accession>A0A7K3MA94</accession>
<evidence type="ECO:0000256" key="5">
    <source>
        <dbReference type="ARBA" id="ARBA00023136"/>
    </source>
</evidence>
<keyword evidence="3 6" id="KW-0812">Transmembrane</keyword>
<evidence type="ECO:0000256" key="6">
    <source>
        <dbReference type="SAM" id="Phobius"/>
    </source>
</evidence>
<keyword evidence="4 6" id="KW-1133">Transmembrane helix</keyword>
<protein>
    <recommendedName>
        <fullName evidence="7">Type II secretion system protein GspF domain-containing protein</fullName>
    </recommendedName>
</protein>
<evidence type="ECO:0000259" key="7">
    <source>
        <dbReference type="Pfam" id="PF00482"/>
    </source>
</evidence>
<dbReference type="InterPro" id="IPR018076">
    <property type="entry name" value="T2SS_GspF_dom"/>
</dbReference>